<name>A0AAV0L006_9ROSI</name>
<protein>
    <submittedName>
        <fullName evidence="1">Uncharacterized protein</fullName>
    </submittedName>
</protein>
<gene>
    <name evidence="1" type="ORF">LITE_LOCUS20892</name>
</gene>
<reference evidence="1" key="1">
    <citation type="submission" date="2022-08" db="EMBL/GenBank/DDBJ databases">
        <authorList>
            <person name="Gutierrez-Valencia J."/>
        </authorList>
    </citation>
    <scope>NUCLEOTIDE SEQUENCE</scope>
</reference>
<organism evidence="1 2">
    <name type="scientific">Linum tenue</name>
    <dbReference type="NCBI Taxonomy" id="586396"/>
    <lineage>
        <taxon>Eukaryota</taxon>
        <taxon>Viridiplantae</taxon>
        <taxon>Streptophyta</taxon>
        <taxon>Embryophyta</taxon>
        <taxon>Tracheophyta</taxon>
        <taxon>Spermatophyta</taxon>
        <taxon>Magnoliopsida</taxon>
        <taxon>eudicotyledons</taxon>
        <taxon>Gunneridae</taxon>
        <taxon>Pentapetalae</taxon>
        <taxon>rosids</taxon>
        <taxon>fabids</taxon>
        <taxon>Malpighiales</taxon>
        <taxon>Linaceae</taxon>
        <taxon>Linum</taxon>
    </lineage>
</organism>
<comment type="caution">
    <text evidence="1">The sequence shown here is derived from an EMBL/GenBank/DDBJ whole genome shotgun (WGS) entry which is preliminary data.</text>
</comment>
<feature type="non-terminal residue" evidence="1">
    <location>
        <position position="1"/>
    </location>
</feature>
<dbReference type="EMBL" id="CAMGYJ010000005">
    <property type="protein sequence ID" value="CAI0426671.1"/>
    <property type="molecule type" value="Genomic_DNA"/>
</dbReference>
<evidence type="ECO:0000313" key="1">
    <source>
        <dbReference type="EMBL" id="CAI0426671.1"/>
    </source>
</evidence>
<dbReference type="Proteomes" id="UP001154282">
    <property type="component" value="Unassembled WGS sequence"/>
</dbReference>
<accession>A0AAV0L006</accession>
<keyword evidence="2" id="KW-1185">Reference proteome</keyword>
<sequence>ITPNFLCYSLLIYVCHNLNSYPNRVEGWEGWHRCGNQPSACLHSKAHCQSFSDRCSAHCFFHSAEIILVYSVLCPGYDGAGIFPVHCLQQRSRSQRRQSLGRSDFFIRGGCKGSSKNNGEVQ</sequence>
<dbReference type="AlphaFoldDB" id="A0AAV0L006"/>
<evidence type="ECO:0000313" key="2">
    <source>
        <dbReference type="Proteomes" id="UP001154282"/>
    </source>
</evidence>
<proteinExistence type="predicted"/>